<feature type="region of interest" description="Disordered" evidence="1">
    <location>
        <begin position="44"/>
        <end position="66"/>
    </location>
</feature>
<dbReference type="PROSITE" id="PS51257">
    <property type="entry name" value="PROKAR_LIPOPROTEIN"/>
    <property type="match status" value="1"/>
</dbReference>
<organism evidence="3 4">
    <name type="scientific">Flavobacterium ginsengiterrae</name>
    <dbReference type="NCBI Taxonomy" id="871695"/>
    <lineage>
        <taxon>Bacteria</taxon>
        <taxon>Pseudomonadati</taxon>
        <taxon>Bacteroidota</taxon>
        <taxon>Flavobacteriia</taxon>
        <taxon>Flavobacteriales</taxon>
        <taxon>Flavobacteriaceae</taxon>
        <taxon>Flavobacterium</taxon>
    </lineage>
</organism>
<dbReference type="Proteomes" id="UP001500748">
    <property type="component" value="Unassembled WGS sequence"/>
</dbReference>
<protein>
    <submittedName>
        <fullName evidence="3">Uncharacterized protein</fullName>
    </submittedName>
</protein>
<keyword evidence="2" id="KW-0732">Signal</keyword>
<name>A0ABP7H9I3_9FLAO</name>
<evidence type="ECO:0000313" key="4">
    <source>
        <dbReference type="Proteomes" id="UP001500748"/>
    </source>
</evidence>
<proteinExistence type="predicted"/>
<evidence type="ECO:0000256" key="1">
    <source>
        <dbReference type="SAM" id="MobiDB-lite"/>
    </source>
</evidence>
<evidence type="ECO:0000313" key="3">
    <source>
        <dbReference type="EMBL" id="GAA3784092.1"/>
    </source>
</evidence>
<sequence>MKTILKTKIALLILLTGLAFSCKKNETTIESTSVDSTETMIDTVGPEVDTTSTDTMRTVPADSVKK</sequence>
<dbReference type="RefSeq" id="WP_345147303.1">
    <property type="nucleotide sequence ID" value="NZ_BAABDU010000011.1"/>
</dbReference>
<feature type="chain" id="PRO_5047397816" evidence="2">
    <location>
        <begin position="22"/>
        <end position="66"/>
    </location>
</feature>
<accession>A0ABP7H9I3</accession>
<evidence type="ECO:0000256" key="2">
    <source>
        <dbReference type="SAM" id="SignalP"/>
    </source>
</evidence>
<feature type="signal peptide" evidence="2">
    <location>
        <begin position="1"/>
        <end position="21"/>
    </location>
</feature>
<comment type="caution">
    <text evidence="3">The sequence shown here is derived from an EMBL/GenBank/DDBJ whole genome shotgun (WGS) entry which is preliminary data.</text>
</comment>
<gene>
    <name evidence="3" type="ORF">GCM10022423_46590</name>
</gene>
<reference evidence="4" key="1">
    <citation type="journal article" date="2019" name="Int. J. Syst. Evol. Microbiol.">
        <title>The Global Catalogue of Microorganisms (GCM) 10K type strain sequencing project: providing services to taxonomists for standard genome sequencing and annotation.</title>
        <authorList>
            <consortium name="The Broad Institute Genomics Platform"/>
            <consortium name="The Broad Institute Genome Sequencing Center for Infectious Disease"/>
            <person name="Wu L."/>
            <person name="Ma J."/>
        </authorList>
    </citation>
    <scope>NUCLEOTIDE SEQUENCE [LARGE SCALE GENOMIC DNA]</scope>
    <source>
        <strain evidence="4">JCM 17337</strain>
    </source>
</reference>
<keyword evidence="4" id="KW-1185">Reference proteome</keyword>
<dbReference type="EMBL" id="BAABDU010000011">
    <property type="protein sequence ID" value="GAA3784092.1"/>
    <property type="molecule type" value="Genomic_DNA"/>
</dbReference>